<dbReference type="RefSeq" id="WP_341411797.1">
    <property type="nucleotide sequence ID" value="NZ_JBBUTH010000009.1"/>
</dbReference>
<evidence type="ECO:0000256" key="2">
    <source>
        <dbReference type="ARBA" id="ARBA00022475"/>
    </source>
</evidence>
<dbReference type="SUPFAM" id="SSF103473">
    <property type="entry name" value="MFS general substrate transporter"/>
    <property type="match status" value="1"/>
</dbReference>
<keyword evidence="5 6" id="KW-0472">Membrane</keyword>
<dbReference type="CDD" id="cd06174">
    <property type="entry name" value="MFS"/>
    <property type="match status" value="1"/>
</dbReference>
<feature type="transmembrane region" description="Helical" evidence="6">
    <location>
        <begin position="212"/>
        <end position="232"/>
    </location>
</feature>
<comment type="caution">
    <text evidence="8">The sequence shown here is derived from an EMBL/GenBank/DDBJ whole genome shotgun (WGS) entry which is preliminary data.</text>
</comment>
<feature type="transmembrane region" description="Helical" evidence="6">
    <location>
        <begin position="369"/>
        <end position="389"/>
    </location>
</feature>
<evidence type="ECO:0000256" key="3">
    <source>
        <dbReference type="ARBA" id="ARBA00022692"/>
    </source>
</evidence>
<dbReference type="PROSITE" id="PS50850">
    <property type="entry name" value="MFS"/>
    <property type="match status" value="1"/>
</dbReference>
<evidence type="ECO:0000313" key="8">
    <source>
        <dbReference type="EMBL" id="MEK8052080.1"/>
    </source>
</evidence>
<dbReference type="Proteomes" id="UP001365405">
    <property type="component" value="Unassembled WGS sequence"/>
</dbReference>
<keyword evidence="4 6" id="KW-1133">Transmembrane helix</keyword>
<evidence type="ECO:0000256" key="5">
    <source>
        <dbReference type="ARBA" id="ARBA00023136"/>
    </source>
</evidence>
<feature type="transmembrane region" description="Helical" evidence="6">
    <location>
        <begin position="244"/>
        <end position="266"/>
    </location>
</feature>
<dbReference type="Gene3D" id="1.20.1250.20">
    <property type="entry name" value="MFS general substrate transporter like domains"/>
    <property type="match status" value="2"/>
</dbReference>
<proteinExistence type="predicted"/>
<keyword evidence="3 6" id="KW-0812">Transmembrane</keyword>
<gene>
    <name evidence="8" type="ORF">AACH10_17645</name>
</gene>
<evidence type="ECO:0000259" key="7">
    <source>
        <dbReference type="PROSITE" id="PS50850"/>
    </source>
</evidence>
<feature type="transmembrane region" description="Helical" evidence="6">
    <location>
        <begin position="97"/>
        <end position="121"/>
    </location>
</feature>
<evidence type="ECO:0000313" key="9">
    <source>
        <dbReference type="Proteomes" id="UP001365405"/>
    </source>
</evidence>
<dbReference type="Pfam" id="PF07690">
    <property type="entry name" value="MFS_1"/>
    <property type="match status" value="1"/>
</dbReference>
<keyword evidence="9" id="KW-1185">Reference proteome</keyword>
<feature type="transmembrane region" description="Helical" evidence="6">
    <location>
        <begin position="66"/>
        <end position="91"/>
    </location>
</feature>
<feature type="transmembrane region" description="Helical" evidence="6">
    <location>
        <begin position="341"/>
        <end position="363"/>
    </location>
</feature>
<accession>A0ABU9CN69</accession>
<organism evidence="8 9">
    <name type="scientific">Pseudaquabacterium inlustre</name>
    <dbReference type="NCBI Taxonomy" id="2984192"/>
    <lineage>
        <taxon>Bacteria</taxon>
        <taxon>Pseudomonadati</taxon>
        <taxon>Pseudomonadota</taxon>
        <taxon>Betaproteobacteria</taxon>
        <taxon>Burkholderiales</taxon>
        <taxon>Sphaerotilaceae</taxon>
        <taxon>Pseudaquabacterium</taxon>
    </lineage>
</organism>
<reference evidence="8 9" key="1">
    <citation type="submission" date="2024-04" db="EMBL/GenBank/DDBJ databases">
        <title>Novel species of the genus Ideonella isolated from streams.</title>
        <authorList>
            <person name="Lu H."/>
        </authorList>
    </citation>
    <scope>NUCLEOTIDE SEQUENCE [LARGE SCALE GENOMIC DNA]</scope>
    <source>
        <strain evidence="8 9">DXS22W</strain>
    </source>
</reference>
<name>A0ABU9CN69_9BURK</name>
<dbReference type="PANTHER" id="PTHR43124:SF3">
    <property type="entry name" value="CHLORAMPHENICOL EFFLUX PUMP RV0191"/>
    <property type="match status" value="1"/>
</dbReference>
<evidence type="ECO:0000256" key="1">
    <source>
        <dbReference type="ARBA" id="ARBA00004651"/>
    </source>
</evidence>
<dbReference type="InterPro" id="IPR011701">
    <property type="entry name" value="MFS"/>
</dbReference>
<feature type="transmembrane region" description="Helical" evidence="6">
    <location>
        <begin position="164"/>
        <end position="182"/>
    </location>
</feature>
<sequence length="401" mass="40363">MLAAASAGVAIAMNVGKVPLAIGALRAELGLSLVQAGWVSSTLVTLAVCGALATGLAAGRLGALRLLLAGLLLGALASLAITLMPAAQLAAAGGSGFAWLIAARLAEGAGFLAVAATAPTLISAAAAPADRRFALGVWATYLPAGAGLAMALSPLLLQAAGWRGLWWLASAGLLTAAAATWLQRAHYAGAAPSGHALAWGPTLAVLRQPLPWVYGLAFGAWALQHFALIIWMPSFLREQRGLGAVAVALLTCTMLLACVPGNLIGGMLVQHGLSRGRLIAWTHVATGLFGLGCFSDSLPDGVRFACSVALSFTGGLIPAAALTASAALARTPSQISAVQGAVMQCSQLGQFFGTPLIAAVVAATGHWSSARWVTASAAALGVLLGAWALRAERRLQARPAA</sequence>
<keyword evidence="2" id="KW-1003">Cell membrane</keyword>
<dbReference type="InterPro" id="IPR036259">
    <property type="entry name" value="MFS_trans_sf"/>
</dbReference>
<feature type="domain" description="Major facilitator superfamily (MFS) profile" evidence="7">
    <location>
        <begin position="1"/>
        <end position="393"/>
    </location>
</feature>
<protein>
    <submittedName>
        <fullName evidence="8">MFS transporter</fullName>
    </submittedName>
</protein>
<feature type="transmembrane region" description="Helical" evidence="6">
    <location>
        <begin position="278"/>
        <end position="298"/>
    </location>
</feature>
<dbReference type="PANTHER" id="PTHR43124">
    <property type="entry name" value="PURINE EFFLUX PUMP PBUE"/>
    <property type="match status" value="1"/>
</dbReference>
<feature type="transmembrane region" description="Helical" evidence="6">
    <location>
        <begin position="304"/>
        <end position="329"/>
    </location>
</feature>
<feature type="transmembrane region" description="Helical" evidence="6">
    <location>
        <begin position="36"/>
        <end position="59"/>
    </location>
</feature>
<evidence type="ECO:0000256" key="6">
    <source>
        <dbReference type="SAM" id="Phobius"/>
    </source>
</evidence>
<evidence type="ECO:0000256" key="4">
    <source>
        <dbReference type="ARBA" id="ARBA00022989"/>
    </source>
</evidence>
<dbReference type="EMBL" id="JBBUTH010000009">
    <property type="protein sequence ID" value="MEK8052080.1"/>
    <property type="molecule type" value="Genomic_DNA"/>
</dbReference>
<dbReference type="InterPro" id="IPR050189">
    <property type="entry name" value="MFS_Efflux_Transporters"/>
</dbReference>
<feature type="transmembrane region" description="Helical" evidence="6">
    <location>
        <begin position="133"/>
        <end position="152"/>
    </location>
</feature>
<comment type="subcellular location">
    <subcellularLocation>
        <location evidence="1">Cell membrane</location>
        <topology evidence="1">Multi-pass membrane protein</topology>
    </subcellularLocation>
</comment>
<dbReference type="InterPro" id="IPR020846">
    <property type="entry name" value="MFS_dom"/>
</dbReference>